<name>A0A2M8LHU7_9BACT</name>
<evidence type="ECO:0000256" key="4">
    <source>
        <dbReference type="ARBA" id="ARBA00022490"/>
    </source>
</evidence>
<comment type="similarity">
    <text evidence="2">Belongs to the TsaE family.</text>
</comment>
<keyword evidence="5" id="KW-0819">tRNA processing</keyword>
<dbReference type="PANTHER" id="PTHR33540">
    <property type="entry name" value="TRNA THREONYLCARBAMOYLADENOSINE BIOSYNTHESIS PROTEIN TSAE"/>
    <property type="match status" value="1"/>
</dbReference>
<evidence type="ECO:0000256" key="9">
    <source>
        <dbReference type="ARBA" id="ARBA00022842"/>
    </source>
</evidence>
<dbReference type="PANTHER" id="PTHR33540:SF2">
    <property type="entry name" value="TRNA THREONYLCARBAMOYLADENOSINE BIOSYNTHESIS PROTEIN TSAE"/>
    <property type="match status" value="1"/>
</dbReference>
<sequence>MEYLTHNEEETKKVAGEFAKTLKGGDVIFLSGDLGMGKTTFVRGVAEYFGFSDPVRSPSFTIVNRYPITGSEITQILHIDFYRIDDPSEIPPLALEEEVGQPDTIVCIEWPEKDEGHTISPTHHLRFTERENRHVITIEK</sequence>
<keyword evidence="11" id="KW-0808">Transferase</keyword>
<evidence type="ECO:0000256" key="3">
    <source>
        <dbReference type="ARBA" id="ARBA00019010"/>
    </source>
</evidence>
<keyword evidence="9" id="KW-0460">Magnesium</keyword>
<reference evidence="12" key="1">
    <citation type="submission" date="2017-09" db="EMBL/GenBank/DDBJ databases">
        <title>Depth-based differentiation of microbial function through sediment-hosted aquifers and enrichment of novel symbionts in the deep terrestrial subsurface.</title>
        <authorList>
            <person name="Probst A.J."/>
            <person name="Ladd B."/>
            <person name="Jarett J.K."/>
            <person name="Geller-Mcgrath D.E."/>
            <person name="Sieber C.M.K."/>
            <person name="Emerson J.B."/>
            <person name="Anantharaman K."/>
            <person name="Thomas B.C."/>
            <person name="Malmstrom R."/>
            <person name="Stieglmeier M."/>
            <person name="Klingl A."/>
            <person name="Woyke T."/>
            <person name="Ryan C.M."/>
            <person name="Banfield J.F."/>
        </authorList>
    </citation>
    <scope>NUCLEOTIDE SEQUENCE [LARGE SCALE GENOMIC DNA]</scope>
</reference>
<evidence type="ECO:0000313" key="11">
    <source>
        <dbReference type="EMBL" id="PJE77015.1"/>
    </source>
</evidence>
<evidence type="ECO:0000256" key="1">
    <source>
        <dbReference type="ARBA" id="ARBA00004496"/>
    </source>
</evidence>
<protein>
    <recommendedName>
        <fullName evidence="3">tRNA threonylcarbamoyladenosine biosynthesis protein TsaE</fullName>
    </recommendedName>
    <alternativeName>
        <fullName evidence="10">t(6)A37 threonylcarbamoyladenosine biosynthesis protein TsaE</fullName>
    </alternativeName>
</protein>
<evidence type="ECO:0000256" key="6">
    <source>
        <dbReference type="ARBA" id="ARBA00022723"/>
    </source>
</evidence>
<dbReference type="GO" id="GO:0002949">
    <property type="term" value="P:tRNA threonylcarbamoyladenosine modification"/>
    <property type="evidence" value="ECO:0007669"/>
    <property type="project" value="InterPro"/>
</dbReference>
<keyword evidence="4" id="KW-0963">Cytoplasm</keyword>
<keyword evidence="8" id="KW-0067">ATP-binding</keyword>
<comment type="caution">
    <text evidence="11">The sequence shown here is derived from an EMBL/GenBank/DDBJ whole genome shotgun (WGS) entry which is preliminary data.</text>
</comment>
<evidence type="ECO:0000256" key="7">
    <source>
        <dbReference type="ARBA" id="ARBA00022741"/>
    </source>
</evidence>
<dbReference type="AlphaFoldDB" id="A0A2M8LHU7"/>
<dbReference type="Gene3D" id="3.40.50.300">
    <property type="entry name" value="P-loop containing nucleotide triphosphate hydrolases"/>
    <property type="match status" value="1"/>
</dbReference>
<organism evidence="11 12">
    <name type="scientific">Candidatus Uhrbacteria bacterium CG10_big_fil_rev_8_21_14_0_10_48_16</name>
    <dbReference type="NCBI Taxonomy" id="1975038"/>
    <lineage>
        <taxon>Bacteria</taxon>
        <taxon>Candidatus Uhriibacteriota</taxon>
    </lineage>
</organism>
<evidence type="ECO:0000256" key="5">
    <source>
        <dbReference type="ARBA" id="ARBA00022694"/>
    </source>
</evidence>
<proteinExistence type="inferred from homology"/>
<dbReference type="NCBIfam" id="TIGR00150">
    <property type="entry name" value="T6A_YjeE"/>
    <property type="match status" value="1"/>
</dbReference>
<dbReference type="Proteomes" id="UP000231436">
    <property type="component" value="Unassembled WGS sequence"/>
</dbReference>
<dbReference type="EMBL" id="PFEU01000007">
    <property type="protein sequence ID" value="PJE77015.1"/>
    <property type="molecule type" value="Genomic_DNA"/>
</dbReference>
<evidence type="ECO:0000256" key="2">
    <source>
        <dbReference type="ARBA" id="ARBA00007599"/>
    </source>
</evidence>
<dbReference type="InterPro" id="IPR003442">
    <property type="entry name" value="T6A_TsaE"/>
</dbReference>
<dbReference type="GO" id="GO:0005737">
    <property type="term" value="C:cytoplasm"/>
    <property type="evidence" value="ECO:0007669"/>
    <property type="project" value="UniProtKB-SubCell"/>
</dbReference>
<dbReference type="GO" id="GO:0005524">
    <property type="term" value="F:ATP binding"/>
    <property type="evidence" value="ECO:0007669"/>
    <property type="project" value="UniProtKB-KW"/>
</dbReference>
<keyword evidence="7" id="KW-0547">Nucleotide-binding</keyword>
<dbReference type="Pfam" id="PF02367">
    <property type="entry name" value="TsaE"/>
    <property type="match status" value="1"/>
</dbReference>
<comment type="subcellular location">
    <subcellularLocation>
        <location evidence="1">Cytoplasm</location>
    </subcellularLocation>
</comment>
<dbReference type="InterPro" id="IPR027417">
    <property type="entry name" value="P-loop_NTPase"/>
</dbReference>
<accession>A0A2M8LHU7</accession>
<keyword evidence="6" id="KW-0479">Metal-binding</keyword>
<dbReference type="GO" id="GO:0016740">
    <property type="term" value="F:transferase activity"/>
    <property type="evidence" value="ECO:0007669"/>
    <property type="project" value="UniProtKB-KW"/>
</dbReference>
<evidence type="ECO:0000256" key="8">
    <source>
        <dbReference type="ARBA" id="ARBA00022840"/>
    </source>
</evidence>
<dbReference type="SUPFAM" id="SSF52540">
    <property type="entry name" value="P-loop containing nucleoside triphosphate hydrolases"/>
    <property type="match status" value="1"/>
</dbReference>
<evidence type="ECO:0000313" key="12">
    <source>
        <dbReference type="Proteomes" id="UP000231436"/>
    </source>
</evidence>
<evidence type="ECO:0000256" key="10">
    <source>
        <dbReference type="ARBA" id="ARBA00032441"/>
    </source>
</evidence>
<dbReference type="GO" id="GO:0046872">
    <property type="term" value="F:metal ion binding"/>
    <property type="evidence" value="ECO:0007669"/>
    <property type="project" value="UniProtKB-KW"/>
</dbReference>
<gene>
    <name evidence="11" type="ORF">COV05_01170</name>
</gene>